<evidence type="ECO:0000259" key="4">
    <source>
        <dbReference type="Pfam" id="PF07804"/>
    </source>
</evidence>
<keyword evidence="3" id="KW-0418">Kinase</keyword>
<evidence type="ECO:0000256" key="1">
    <source>
        <dbReference type="ARBA" id="ARBA00010164"/>
    </source>
</evidence>
<evidence type="ECO:0000256" key="2">
    <source>
        <dbReference type="ARBA" id="ARBA00022679"/>
    </source>
</evidence>
<name>A0ABN2NG16_9MICO</name>
<evidence type="ECO:0000313" key="6">
    <source>
        <dbReference type="EMBL" id="GAA1864789.1"/>
    </source>
</evidence>
<comment type="caution">
    <text evidence="6">The sequence shown here is derived from an EMBL/GenBank/DDBJ whole genome shotgun (WGS) entry which is preliminary data.</text>
</comment>
<accession>A0ABN2NG16</accession>
<dbReference type="Proteomes" id="UP001501094">
    <property type="component" value="Unassembled WGS sequence"/>
</dbReference>
<evidence type="ECO:0000313" key="7">
    <source>
        <dbReference type="Proteomes" id="UP001501094"/>
    </source>
</evidence>
<comment type="similarity">
    <text evidence="1">Belongs to the HipA Ser/Thr kinase family.</text>
</comment>
<keyword evidence="7" id="KW-1185">Reference proteome</keyword>
<gene>
    <name evidence="6" type="ORF">GCM10009751_23650</name>
</gene>
<evidence type="ECO:0000256" key="3">
    <source>
        <dbReference type="ARBA" id="ARBA00022777"/>
    </source>
</evidence>
<dbReference type="PANTHER" id="PTHR37419:SF1">
    <property type="entry name" value="SERINE_THREONINE-PROTEIN KINASE TOXIN HIPA"/>
    <property type="match status" value="1"/>
</dbReference>
<organism evidence="6 7">
    <name type="scientific">Myceligenerans crystallogenes</name>
    <dbReference type="NCBI Taxonomy" id="316335"/>
    <lineage>
        <taxon>Bacteria</taxon>
        <taxon>Bacillati</taxon>
        <taxon>Actinomycetota</taxon>
        <taxon>Actinomycetes</taxon>
        <taxon>Micrococcales</taxon>
        <taxon>Promicromonosporaceae</taxon>
        <taxon>Myceligenerans</taxon>
    </lineage>
</organism>
<dbReference type="EMBL" id="BAAANL010000004">
    <property type="protein sequence ID" value="GAA1864789.1"/>
    <property type="molecule type" value="Genomic_DNA"/>
</dbReference>
<dbReference type="RefSeq" id="WP_344102970.1">
    <property type="nucleotide sequence ID" value="NZ_BAAANL010000004.1"/>
</dbReference>
<dbReference type="PANTHER" id="PTHR37419">
    <property type="entry name" value="SERINE/THREONINE-PROTEIN KINASE TOXIN HIPA"/>
    <property type="match status" value="1"/>
</dbReference>
<protein>
    <submittedName>
        <fullName evidence="6">Type II toxin-antitoxin system HipA family toxin</fullName>
    </submittedName>
</protein>
<dbReference type="NCBIfam" id="TIGR03071">
    <property type="entry name" value="couple_hipA"/>
    <property type="match status" value="1"/>
</dbReference>
<sequence>MPDKQLDVYMDGLRAGAVVMTGAGALSFFYDDDYRSRPDTSPLSLSMPKAISRHKQRAVRPFLQGLLPDNDQALGAMAATHQVSARSPFAILQHVGHDVAGALQFIEPGGESEDAVADRKAVTPMSDEEVADDLRSVIDAYRTGRPVPAGGPLRMSLAGAQPKIALVRTADGAWARPQRGAPTTHILKPEYSTARYLADERFPDMTVVEMYSLAVTRHAGIPAPDARYWRSPDGDLRALVLERYDRHVGDDGLIHRDHQEDLCQALSVPPEKKYQHNDGGPGVGQIGELFGRAVAVGEVRQLATDFLALLTLNIALVNTDAHAKNYSLMLRGKSVSLAPAYDVLSIALYVDRDDPRSPLYFPMRIGNTYALRGIIPSAIAAEGVRLGLPGDEARDVVDSVLARVPAALELAREDVAEVPDGKAIADRIMTNLRKISPLYVDDAPIMLTSARL</sequence>
<keyword evidence="2" id="KW-0808">Transferase</keyword>
<dbReference type="InterPro" id="IPR052028">
    <property type="entry name" value="HipA_Ser/Thr_kinase"/>
</dbReference>
<dbReference type="Pfam" id="PF13657">
    <property type="entry name" value="Couple_hipA"/>
    <property type="match status" value="1"/>
</dbReference>
<evidence type="ECO:0000259" key="5">
    <source>
        <dbReference type="Pfam" id="PF13657"/>
    </source>
</evidence>
<proteinExistence type="inferred from homology"/>
<feature type="domain" description="HipA N-terminal subdomain 1" evidence="5">
    <location>
        <begin position="6"/>
        <end position="105"/>
    </location>
</feature>
<reference evidence="6 7" key="1">
    <citation type="journal article" date="2019" name="Int. J. Syst. Evol. Microbiol.">
        <title>The Global Catalogue of Microorganisms (GCM) 10K type strain sequencing project: providing services to taxonomists for standard genome sequencing and annotation.</title>
        <authorList>
            <consortium name="The Broad Institute Genomics Platform"/>
            <consortium name="The Broad Institute Genome Sequencing Center for Infectious Disease"/>
            <person name="Wu L."/>
            <person name="Ma J."/>
        </authorList>
    </citation>
    <scope>NUCLEOTIDE SEQUENCE [LARGE SCALE GENOMIC DNA]</scope>
    <source>
        <strain evidence="6 7">JCM 14326</strain>
    </source>
</reference>
<dbReference type="Pfam" id="PF07804">
    <property type="entry name" value="HipA_C"/>
    <property type="match status" value="1"/>
</dbReference>
<dbReference type="InterPro" id="IPR017508">
    <property type="entry name" value="HipA_N1"/>
</dbReference>
<dbReference type="InterPro" id="IPR012893">
    <property type="entry name" value="HipA-like_C"/>
</dbReference>
<feature type="domain" description="HipA-like C-terminal" evidence="4">
    <location>
        <begin position="155"/>
        <end position="407"/>
    </location>
</feature>